<name>A0A2V3V000_9SPHN</name>
<evidence type="ECO:0000313" key="2">
    <source>
        <dbReference type="Proteomes" id="UP000248014"/>
    </source>
</evidence>
<dbReference type="Proteomes" id="UP000248014">
    <property type="component" value="Unassembled WGS sequence"/>
</dbReference>
<proteinExistence type="predicted"/>
<organism evidence="1 2">
    <name type="scientific">Blastomonas natatoria</name>
    <dbReference type="NCBI Taxonomy" id="34015"/>
    <lineage>
        <taxon>Bacteria</taxon>
        <taxon>Pseudomonadati</taxon>
        <taxon>Pseudomonadota</taxon>
        <taxon>Alphaproteobacteria</taxon>
        <taxon>Sphingomonadales</taxon>
        <taxon>Sphingomonadaceae</taxon>
        <taxon>Blastomonas</taxon>
    </lineage>
</organism>
<accession>A0A2V3V000</accession>
<dbReference type="AlphaFoldDB" id="A0A2V3V000"/>
<protein>
    <submittedName>
        <fullName evidence="1">Uncharacterized protein</fullName>
    </submittedName>
</protein>
<sequence>MTKPLDDVTAMIAQARALGPDETLALRRVVWPDGRITPNEAAILFELNRASSAPSTEWVDFFVEAIAAYIVEQAEPRGYVSDENADWLIAAIDHDGKVDSLAELELLVKVIEKAENGPDRLKRYALEQIRNAVLHGEGPTRCGGGLQPGSIGTTEVRLLRRVLYATGGMAPAHINREEAELLFAIKDATLGGNNAPEWQSLFVQAMRLHLMTDQRFRALSRADAARLHAFMTDTSAVIGSFFGRMFRSLGNVPPPADRPAPAPLAETGISAEEDGWLQAMVDADGALDPLECALLKALAEDR</sequence>
<comment type="caution">
    <text evidence="1">The sequence shown here is derived from an EMBL/GenBank/DDBJ whole genome shotgun (WGS) entry which is preliminary data.</text>
</comment>
<keyword evidence="2" id="KW-1185">Reference proteome</keyword>
<dbReference type="EMBL" id="QJJM01000007">
    <property type="protein sequence ID" value="PXW75086.1"/>
    <property type="molecule type" value="Genomic_DNA"/>
</dbReference>
<dbReference type="OrthoDB" id="7628592at2"/>
<gene>
    <name evidence="1" type="ORF">C7451_10755</name>
</gene>
<reference evidence="1 2" key="1">
    <citation type="submission" date="2018-05" db="EMBL/GenBank/DDBJ databases">
        <title>Genomic Encyclopedia of Type Strains, Phase IV (KMG-IV): sequencing the most valuable type-strain genomes for metagenomic binning, comparative biology and taxonomic classification.</title>
        <authorList>
            <person name="Goeker M."/>
        </authorList>
    </citation>
    <scope>NUCLEOTIDE SEQUENCE [LARGE SCALE GENOMIC DNA]</scope>
    <source>
        <strain evidence="1 2">DSM 3183</strain>
    </source>
</reference>
<evidence type="ECO:0000313" key="1">
    <source>
        <dbReference type="EMBL" id="PXW75086.1"/>
    </source>
</evidence>
<dbReference type="RefSeq" id="WP_110298840.1">
    <property type="nucleotide sequence ID" value="NZ_QJJM01000007.1"/>
</dbReference>